<feature type="region of interest" description="Disordered" evidence="1">
    <location>
        <begin position="35"/>
        <end position="98"/>
    </location>
</feature>
<name>A0A8H4XI01_9HYPO</name>
<comment type="caution">
    <text evidence="2">The sequence shown here is derived from an EMBL/GenBank/DDBJ whole genome shotgun (WGS) entry which is preliminary data.</text>
</comment>
<organism evidence="2 3">
    <name type="scientific">Fusarium zealandicum</name>
    <dbReference type="NCBI Taxonomy" id="1053134"/>
    <lineage>
        <taxon>Eukaryota</taxon>
        <taxon>Fungi</taxon>
        <taxon>Dikarya</taxon>
        <taxon>Ascomycota</taxon>
        <taxon>Pezizomycotina</taxon>
        <taxon>Sordariomycetes</taxon>
        <taxon>Hypocreomycetidae</taxon>
        <taxon>Hypocreales</taxon>
        <taxon>Nectriaceae</taxon>
        <taxon>Fusarium</taxon>
        <taxon>Fusarium staphyleae species complex</taxon>
    </lineage>
</organism>
<accession>A0A8H4XI01</accession>
<feature type="compositionally biased region" description="Pro residues" evidence="1">
    <location>
        <begin position="369"/>
        <end position="383"/>
    </location>
</feature>
<evidence type="ECO:0000313" key="2">
    <source>
        <dbReference type="EMBL" id="KAF4976032.1"/>
    </source>
</evidence>
<dbReference type="Proteomes" id="UP000635477">
    <property type="component" value="Unassembled WGS sequence"/>
</dbReference>
<feature type="region of interest" description="Disordered" evidence="1">
    <location>
        <begin position="338"/>
        <end position="388"/>
    </location>
</feature>
<keyword evidence="3" id="KW-1185">Reference proteome</keyword>
<evidence type="ECO:0000313" key="3">
    <source>
        <dbReference type="Proteomes" id="UP000635477"/>
    </source>
</evidence>
<feature type="compositionally biased region" description="Polar residues" evidence="1">
    <location>
        <begin position="46"/>
        <end position="64"/>
    </location>
</feature>
<reference evidence="2" key="1">
    <citation type="journal article" date="2020" name="BMC Genomics">
        <title>Correction to: Identification and distribution of gene clusters required for synthesis of sphingolipid metabolism inhibitors in diverse species of the filamentous fungus Fusarium.</title>
        <authorList>
            <person name="Kim H.S."/>
            <person name="Lohmar J.M."/>
            <person name="Busman M."/>
            <person name="Brown D.W."/>
            <person name="Naumann T.A."/>
            <person name="Divon H.H."/>
            <person name="Lysoe E."/>
            <person name="Uhlig S."/>
            <person name="Proctor R.H."/>
        </authorList>
    </citation>
    <scope>NUCLEOTIDE SEQUENCE</scope>
    <source>
        <strain evidence="2">NRRL 22465</strain>
    </source>
</reference>
<reference evidence="2" key="2">
    <citation type="submission" date="2020-05" db="EMBL/GenBank/DDBJ databases">
        <authorList>
            <person name="Kim H.-S."/>
            <person name="Proctor R.H."/>
            <person name="Brown D.W."/>
        </authorList>
    </citation>
    <scope>NUCLEOTIDE SEQUENCE</scope>
    <source>
        <strain evidence="2">NRRL 22465</strain>
    </source>
</reference>
<feature type="compositionally biased region" description="Pro residues" evidence="1">
    <location>
        <begin position="68"/>
        <end position="92"/>
    </location>
</feature>
<sequence length="412" mass="46267">MPHRQLLAQVHDFWERVRQQRAAGRPRRYADLAAADRRARGQAGGHSSSDGFFRSIGSSANQSRPADPLNPPGLYPPESPPDFPPGNQPGPPASAGRAQVLQGSLIVPGVRVTDPVDDGQALQGASSQPWELPGTDSFPERLVRPMDGSFFERNVPDLEPSIFVLLLETFMTSDGFIGTEEGLNLPLILATLLFALDHKMLREVATLYKTIGRYIAFRMFFHNPHSPYAAPLTRGYFAYRSEEIYRSWSMTRIDPRLYAYINPSNLVVLYVLMVDHEMWSDLSVDFQVEFKDAINQHYEFIGRNPGGQFKDKYGEFFGQTGIGMHAWLQDSVCAGVAAQHREDEEGEEREEEEMDEGSDEVSDLQLPSPMLPLAPFSPPPPPLPERDARRIRREIFVLPAEHIQIDLIEPAV</sequence>
<dbReference type="AlphaFoldDB" id="A0A8H4XI01"/>
<dbReference type="OrthoDB" id="5082783at2759"/>
<proteinExistence type="predicted"/>
<dbReference type="EMBL" id="JABEYC010000577">
    <property type="protein sequence ID" value="KAF4976032.1"/>
    <property type="molecule type" value="Genomic_DNA"/>
</dbReference>
<evidence type="ECO:0000256" key="1">
    <source>
        <dbReference type="SAM" id="MobiDB-lite"/>
    </source>
</evidence>
<gene>
    <name evidence="2" type="ORF">FZEAL_7250</name>
</gene>
<feature type="region of interest" description="Disordered" evidence="1">
    <location>
        <begin position="112"/>
        <end position="137"/>
    </location>
</feature>
<protein>
    <submittedName>
        <fullName evidence="2">Uncharacterized protein</fullName>
    </submittedName>
</protein>
<feature type="compositionally biased region" description="Acidic residues" evidence="1">
    <location>
        <begin position="344"/>
        <end position="362"/>
    </location>
</feature>